<dbReference type="Proteomes" id="UP000243540">
    <property type="component" value="Unassembled WGS sequence"/>
</dbReference>
<name>A0A1Y2SZF0_9BIFI</name>
<sequence length="105" mass="11961">MYHFTPKRCASTSKIMYTTKAQALEGARSSYVQRGVQLWVYQCEYCRTWHLTSRPPVEDALGTAGSRSGSRRGNGHARSGSRRESRSWSGKPILSRKRGFKPRNH</sequence>
<comment type="caution">
    <text evidence="2">The sequence shown here is derived from an EMBL/GenBank/DDBJ whole genome shotgun (WGS) entry which is preliminary data.</text>
</comment>
<dbReference type="OrthoDB" id="3232804at2"/>
<dbReference type="RefSeq" id="WP_086107137.1">
    <property type="nucleotide sequence ID" value="NZ_NEKB01000002.1"/>
</dbReference>
<evidence type="ECO:0000313" key="3">
    <source>
        <dbReference type="Proteomes" id="UP000243540"/>
    </source>
</evidence>
<evidence type="ECO:0000256" key="1">
    <source>
        <dbReference type="SAM" id="MobiDB-lite"/>
    </source>
</evidence>
<dbReference type="STRING" id="1160091.B9T39_07185"/>
<protein>
    <submittedName>
        <fullName evidence="2">Uncharacterized protein</fullName>
    </submittedName>
</protein>
<reference evidence="2 3" key="1">
    <citation type="submission" date="2017-04" db="EMBL/GenBank/DDBJ databases">
        <title>Draft genome sequences of Alloscardovia macacae UMA81211 and UMA81212 isolated from the feces of a rhesus macaque (Macaca mulatta).</title>
        <authorList>
            <person name="Albert K."/>
            <person name="Sela D.A."/>
        </authorList>
    </citation>
    <scope>NUCLEOTIDE SEQUENCE [LARGE SCALE GENOMIC DNA]</scope>
    <source>
        <strain evidence="2 3">UMA81212</strain>
    </source>
</reference>
<organism evidence="2 3">
    <name type="scientific">Alloscardovia macacae</name>
    <dbReference type="NCBI Taxonomy" id="1160091"/>
    <lineage>
        <taxon>Bacteria</taxon>
        <taxon>Bacillati</taxon>
        <taxon>Actinomycetota</taxon>
        <taxon>Actinomycetes</taxon>
        <taxon>Bifidobacteriales</taxon>
        <taxon>Bifidobacteriaceae</taxon>
        <taxon>Alloscardovia</taxon>
    </lineage>
</organism>
<proteinExistence type="predicted"/>
<evidence type="ECO:0000313" key="2">
    <source>
        <dbReference type="EMBL" id="OTA28250.1"/>
    </source>
</evidence>
<feature type="compositionally biased region" description="Basic residues" evidence="1">
    <location>
        <begin position="94"/>
        <end position="105"/>
    </location>
</feature>
<feature type="region of interest" description="Disordered" evidence="1">
    <location>
        <begin position="55"/>
        <end position="105"/>
    </location>
</feature>
<dbReference type="AlphaFoldDB" id="A0A1Y2SZF0"/>
<dbReference type="EMBL" id="NEKC01000020">
    <property type="protein sequence ID" value="OTA28250.1"/>
    <property type="molecule type" value="Genomic_DNA"/>
</dbReference>
<gene>
    <name evidence="2" type="ORF">B9T39_07185</name>
</gene>
<accession>A0A1Y2SZF0</accession>